<dbReference type="PANTHER" id="PTHR31306:SF10">
    <property type="entry name" value="ALPHA-1,6-MANNOSYLTRANSFERASE MNN11-RELATED"/>
    <property type="match status" value="1"/>
</dbReference>
<reference evidence="5" key="1">
    <citation type="submission" date="2014-02" db="EMBL/GenBank/DDBJ databases">
        <title>The Genome Sequence of Trichophyton rubrum (morphotype fischeri) CBS 288.86.</title>
        <authorList>
            <consortium name="The Broad Institute Genomics Platform"/>
            <person name="Cuomo C.A."/>
            <person name="White T.C."/>
            <person name="Graser Y."/>
            <person name="Martinez-Rossi N."/>
            <person name="Heitman J."/>
            <person name="Young S.K."/>
            <person name="Zeng Q."/>
            <person name="Gargeya S."/>
            <person name="Abouelleil A."/>
            <person name="Alvarado L."/>
            <person name="Chapman S.B."/>
            <person name="Gainer-Dewar J."/>
            <person name="Goldberg J."/>
            <person name="Griggs A."/>
            <person name="Gujja S."/>
            <person name="Hansen M."/>
            <person name="Howarth C."/>
            <person name="Imamovic A."/>
            <person name="Larimer J."/>
            <person name="Martinez D."/>
            <person name="Murphy C."/>
            <person name="Pearson M.D."/>
            <person name="Persinoti G."/>
            <person name="Poon T."/>
            <person name="Priest M."/>
            <person name="Roberts A.D."/>
            <person name="Saif S."/>
            <person name="Shea T.D."/>
            <person name="Sykes S.N."/>
            <person name="Wortman J."/>
            <person name="Nusbaum C."/>
            <person name="Birren B."/>
        </authorList>
    </citation>
    <scope>NUCLEOTIDE SEQUENCE [LARGE SCALE GENOMIC DNA]</scope>
    <source>
        <strain evidence="5">CBS 288.86</strain>
    </source>
</reference>
<organism evidence="5">
    <name type="scientific">Trichophyton rubrum CBS 288.86</name>
    <dbReference type="NCBI Taxonomy" id="1215330"/>
    <lineage>
        <taxon>Eukaryota</taxon>
        <taxon>Fungi</taxon>
        <taxon>Dikarya</taxon>
        <taxon>Ascomycota</taxon>
        <taxon>Pezizomycotina</taxon>
        <taxon>Eurotiomycetes</taxon>
        <taxon>Eurotiomycetidae</taxon>
        <taxon>Onygenales</taxon>
        <taxon>Arthrodermataceae</taxon>
        <taxon>Trichophyton</taxon>
    </lineage>
</organism>
<dbReference type="GO" id="GO:0000009">
    <property type="term" value="F:alpha-1,6-mannosyltransferase activity"/>
    <property type="evidence" value="ECO:0007669"/>
    <property type="project" value="TreeGrafter"/>
</dbReference>
<dbReference type="GO" id="GO:0006487">
    <property type="term" value="P:protein N-linked glycosylation"/>
    <property type="evidence" value="ECO:0007669"/>
    <property type="project" value="TreeGrafter"/>
</dbReference>
<accession>A0A022WCD7</accession>
<feature type="transmembrane region" description="Helical" evidence="4">
    <location>
        <begin position="32"/>
        <end position="50"/>
    </location>
</feature>
<evidence type="ECO:0000256" key="4">
    <source>
        <dbReference type="SAM" id="Phobius"/>
    </source>
</evidence>
<dbReference type="InterPro" id="IPR029044">
    <property type="entry name" value="Nucleotide-diphossugar_trans"/>
</dbReference>
<evidence type="ECO:0000313" key="5">
    <source>
        <dbReference type="EMBL" id="EZF56022.1"/>
    </source>
</evidence>
<evidence type="ECO:0000256" key="1">
    <source>
        <dbReference type="ARBA" id="ARBA00005664"/>
    </source>
</evidence>
<dbReference type="Gene3D" id="3.90.550.10">
    <property type="entry name" value="Spore Coat Polysaccharide Biosynthesis Protein SpsA, Chain A"/>
    <property type="match status" value="1"/>
</dbReference>
<name>A0A022WCD7_TRIRU</name>
<dbReference type="HOGENOM" id="CLU_021434_2_1_1"/>
<keyword evidence="3" id="KW-0808">Transferase</keyword>
<dbReference type="Proteomes" id="UP000023758">
    <property type="component" value="Unassembled WGS sequence"/>
</dbReference>
<dbReference type="OrthoDB" id="205108at2759"/>
<protein>
    <recommendedName>
        <fullName evidence="6">Alpha-1,6-mannosyltransferase subunit</fullName>
    </recommendedName>
</protein>
<keyword evidence="2" id="KW-0328">Glycosyltransferase</keyword>
<dbReference type="InterPro" id="IPR008630">
    <property type="entry name" value="Glyco_trans_34"/>
</dbReference>
<dbReference type="Pfam" id="PF05637">
    <property type="entry name" value="Glyco_transf_34"/>
    <property type="match status" value="1"/>
</dbReference>
<dbReference type="AlphaFoldDB" id="A0A022WCD7"/>
<proteinExistence type="inferred from homology"/>
<evidence type="ECO:0008006" key="6">
    <source>
        <dbReference type="Google" id="ProtNLM"/>
    </source>
</evidence>
<evidence type="ECO:0000256" key="3">
    <source>
        <dbReference type="ARBA" id="ARBA00022679"/>
    </source>
</evidence>
<keyword evidence="4" id="KW-1133">Transmembrane helix</keyword>
<dbReference type="FunFam" id="3.90.550.10:FF:000149">
    <property type="entry name" value="Alpha-1,6-mannosyltransferase subunit"/>
    <property type="match status" value="1"/>
</dbReference>
<keyword evidence="4" id="KW-0812">Transmembrane</keyword>
<keyword evidence="4" id="KW-0472">Membrane</keyword>
<evidence type="ECO:0000256" key="2">
    <source>
        <dbReference type="ARBA" id="ARBA00022676"/>
    </source>
</evidence>
<dbReference type="GO" id="GO:0000136">
    <property type="term" value="C:mannan polymerase complex"/>
    <property type="evidence" value="ECO:0007669"/>
    <property type="project" value="TreeGrafter"/>
</dbReference>
<gene>
    <name evidence="5" type="ORF">H103_01542</name>
</gene>
<comment type="similarity">
    <text evidence="1">Belongs to the glycosyltransferase 34 family.</text>
</comment>
<sequence>MQFALPPRKTSRPPIYSRSSPTVIRRRQLKSFAVIGCIVISALFLIFHLFSSGSSSADTPVANGPPVVIVTVLDTDFFSNTYIQRIKQNREDYAKRHGYVNFFASTADYVPVMNLPSGAVVPRSWALVPAMRHAMTKYPGSTYFFHLSPHSVIMDPTISLTSHVLEKSKLESLMIKDTPVVPPDSVIKTFTHLSGNDVDLIITQDAENLCPGSFIIRRGEWANYFLDAWFDPLYRSYNFAKAENHALDHIVQWHPTILARLALIPQKIINAYSHEAPKPGSNGLYTEGDFIVRLGGCETTPSRNCEKEMEPYWNKWSKAYAQV</sequence>
<dbReference type="EMBL" id="KK207731">
    <property type="protein sequence ID" value="EZF56022.1"/>
    <property type="molecule type" value="Genomic_DNA"/>
</dbReference>
<dbReference type="PANTHER" id="PTHR31306">
    <property type="entry name" value="ALPHA-1,6-MANNOSYLTRANSFERASE MNN11-RELATED"/>
    <property type="match status" value="1"/>
</dbReference>